<gene>
    <name evidence="4" type="ORF">Daus18300_013429</name>
</gene>
<dbReference type="InterPro" id="IPR029498">
    <property type="entry name" value="HeLo_dom"/>
</dbReference>
<comment type="caution">
    <text evidence="4">The sequence shown here is derived from an EMBL/GenBank/DDBJ whole genome shotgun (WGS) entry which is preliminary data.</text>
</comment>
<dbReference type="InterPro" id="IPR038305">
    <property type="entry name" value="HeLo_sf"/>
</dbReference>
<accession>A0ABR3VZ23</accession>
<dbReference type="EMBL" id="JAWRVE010000209">
    <property type="protein sequence ID" value="KAL1848920.1"/>
    <property type="molecule type" value="Genomic_DNA"/>
</dbReference>
<sequence length="614" mass="68641">MDVISLVIGTSALLAVADASCNVVQIFNDAKSFPEEMSDLLAQVSLECIKVHVWSLEASLSAPNERMRGHGKNGPNAKLFDLHMSIIQQCADGVGRALDDVRKIAAKYMPPSSETSPSPKQTSTPGREYNVQNGAQEVAAMFLSATVPATRQALKTRLQRKRRESHLKRLNSWKRISAVSKPWGQPDKEALQERLERLKYWNDQICCFWRPHEELLVQRSVAAHVAADINNTRILGGVQRATRKKDGDMAKSTALAVQVMNSDTQLCHSCDKYTIRIVDLQMHDGDLGSSGTLRCRKPTMNGRVAVGETFTVHVEWLDYSRLSSAHETVARGRIHALCHLLDAEKPALLQTLQFVGHVHNIEDKQIGILSRRQNPAERLVPLRQVIEGSSSKVPGNMSFPRPAVEERLHLALRLARSFMELHKAHWLHKGFSSTCVLLDASNSSVRVDTAVVSGFQYARPGGNEQVSLPVSRSVLGDRMWYLHPEIRDNISTRSGLPRAYVKYMARHDLYSLGVVLAEIGLWKPIEQVADPKSERFADSLRSRAKNNLPFYMGSRYAAVVDRCLAGPQTKLDIPAGLDQDLRLSHERAVEIESMFDEILRPLEECQNFDLSSLN</sequence>
<reference evidence="4 5" key="1">
    <citation type="journal article" date="2024" name="IMA Fungus">
        <title>IMA Genome - F19 : A genome assembly and annotation guide to empower mycologists, including annotated draft genome sequences of Ceratocystis pirilliformis, Diaporthe australafricana, Fusarium ophioides, Paecilomyces lecythidis, and Sporothrix stenoceras.</title>
        <authorList>
            <person name="Aylward J."/>
            <person name="Wilson A.M."/>
            <person name="Visagie C.M."/>
            <person name="Spraker J."/>
            <person name="Barnes I."/>
            <person name="Buitendag C."/>
            <person name="Ceriani C."/>
            <person name="Del Mar Angel L."/>
            <person name="du Plessis D."/>
            <person name="Fuchs T."/>
            <person name="Gasser K."/>
            <person name="Kramer D."/>
            <person name="Li W."/>
            <person name="Munsamy K."/>
            <person name="Piso A."/>
            <person name="Price J.L."/>
            <person name="Sonnekus B."/>
            <person name="Thomas C."/>
            <person name="van der Nest A."/>
            <person name="van Dijk A."/>
            <person name="van Heerden A."/>
            <person name="van Vuuren N."/>
            <person name="Yilmaz N."/>
            <person name="Duong T.A."/>
            <person name="van der Merwe N.A."/>
            <person name="Wingfield M.J."/>
            <person name="Wingfield B.D."/>
        </authorList>
    </citation>
    <scope>NUCLEOTIDE SEQUENCE [LARGE SCALE GENOMIC DNA]</scope>
    <source>
        <strain evidence="4 5">CMW 18300</strain>
    </source>
</reference>
<dbReference type="PROSITE" id="PS50011">
    <property type="entry name" value="PROTEIN_KINASE_DOM"/>
    <property type="match status" value="1"/>
</dbReference>
<feature type="chain" id="PRO_5046499475" description="Protein kinase domain-containing protein" evidence="2">
    <location>
        <begin position="20"/>
        <end position="614"/>
    </location>
</feature>
<proteinExistence type="predicted"/>
<dbReference type="PANTHER" id="PTHR37542:SF3">
    <property type="entry name" value="PRION-INHIBITION AND PROPAGATION HELO DOMAIN-CONTAINING PROTEIN"/>
    <property type="match status" value="1"/>
</dbReference>
<organism evidence="4 5">
    <name type="scientific">Diaporthe australafricana</name>
    <dbReference type="NCBI Taxonomy" id="127596"/>
    <lineage>
        <taxon>Eukaryota</taxon>
        <taxon>Fungi</taxon>
        <taxon>Dikarya</taxon>
        <taxon>Ascomycota</taxon>
        <taxon>Pezizomycotina</taxon>
        <taxon>Sordariomycetes</taxon>
        <taxon>Sordariomycetidae</taxon>
        <taxon>Diaporthales</taxon>
        <taxon>Diaporthaceae</taxon>
        <taxon>Diaporthe</taxon>
    </lineage>
</organism>
<feature type="domain" description="Protein kinase" evidence="3">
    <location>
        <begin position="276"/>
        <end position="588"/>
    </location>
</feature>
<feature type="region of interest" description="Disordered" evidence="1">
    <location>
        <begin position="107"/>
        <end position="128"/>
    </location>
</feature>
<dbReference type="InterPro" id="IPR011009">
    <property type="entry name" value="Kinase-like_dom_sf"/>
</dbReference>
<dbReference type="Pfam" id="PF24476">
    <property type="entry name" value="DUF7580"/>
    <property type="match status" value="1"/>
</dbReference>
<dbReference type="PANTHER" id="PTHR37542">
    <property type="entry name" value="HELO DOMAIN-CONTAINING PROTEIN-RELATED"/>
    <property type="match status" value="1"/>
</dbReference>
<evidence type="ECO:0000256" key="2">
    <source>
        <dbReference type="SAM" id="SignalP"/>
    </source>
</evidence>
<evidence type="ECO:0000256" key="1">
    <source>
        <dbReference type="SAM" id="MobiDB-lite"/>
    </source>
</evidence>
<dbReference type="Gene3D" id="1.10.510.10">
    <property type="entry name" value="Transferase(Phosphotransferase) domain 1"/>
    <property type="match status" value="1"/>
</dbReference>
<evidence type="ECO:0000313" key="5">
    <source>
        <dbReference type="Proteomes" id="UP001583177"/>
    </source>
</evidence>
<feature type="signal peptide" evidence="2">
    <location>
        <begin position="1"/>
        <end position="19"/>
    </location>
</feature>
<name>A0ABR3VZ23_9PEZI</name>
<dbReference type="Gene3D" id="1.20.120.1020">
    <property type="entry name" value="Prion-inhibition and propagation, HeLo domain"/>
    <property type="match status" value="1"/>
</dbReference>
<dbReference type="SUPFAM" id="SSF56112">
    <property type="entry name" value="Protein kinase-like (PK-like)"/>
    <property type="match status" value="1"/>
</dbReference>
<evidence type="ECO:0000259" key="3">
    <source>
        <dbReference type="PROSITE" id="PS50011"/>
    </source>
</evidence>
<dbReference type="Proteomes" id="UP001583177">
    <property type="component" value="Unassembled WGS sequence"/>
</dbReference>
<evidence type="ECO:0000313" key="4">
    <source>
        <dbReference type="EMBL" id="KAL1848920.1"/>
    </source>
</evidence>
<keyword evidence="2" id="KW-0732">Signal</keyword>
<dbReference type="InterPro" id="IPR056002">
    <property type="entry name" value="DUF7580"/>
</dbReference>
<dbReference type="InterPro" id="IPR000719">
    <property type="entry name" value="Prot_kinase_dom"/>
</dbReference>
<protein>
    <recommendedName>
        <fullName evidence="3">Protein kinase domain-containing protein</fullName>
    </recommendedName>
</protein>
<feature type="compositionally biased region" description="Polar residues" evidence="1">
    <location>
        <begin position="112"/>
        <end position="128"/>
    </location>
</feature>
<keyword evidence="5" id="KW-1185">Reference proteome</keyword>
<dbReference type="Pfam" id="PF14479">
    <property type="entry name" value="HeLo"/>
    <property type="match status" value="1"/>
</dbReference>